<evidence type="ECO:0000256" key="6">
    <source>
        <dbReference type="SAM" id="Coils"/>
    </source>
</evidence>
<feature type="region of interest" description="Disordered" evidence="7">
    <location>
        <begin position="281"/>
        <end position="300"/>
    </location>
</feature>
<dbReference type="Gene3D" id="1.20.5.490">
    <property type="entry name" value="Single helix bin"/>
    <property type="match status" value="1"/>
</dbReference>
<comment type="function">
    <text evidence="5">Involved in formation and maintenance of cell shape.</text>
</comment>
<keyword evidence="10" id="KW-1185">Reference proteome</keyword>
<comment type="similarity">
    <text evidence="1 5">Belongs to the MreC family.</text>
</comment>
<keyword evidence="6" id="KW-0175">Coiled coil</keyword>
<dbReference type="RefSeq" id="WP_036816618.1">
    <property type="nucleotide sequence ID" value="NZ_AVBF01000007.1"/>
</dbReference>
<dbReference type="InterPro" id="IPR055342">
    <property type="entry name" value="MreC_beta-barrel_core"/>
</dbReference>
<dbReference type="OrthoDB" id="9792313at2"/>
<organism evidence="9 10">
    <name type="scientific">Pontibacillus yanchengensis Y32</name>
    <dbReference type="NCBI Taxonomy" id="1385514"/>
    <lineage>
        <taxon>Bacteria</taxon>
        <taxon>Bacillati</taxon>
        <taxon>Bacillota</taxon>
        <taxon>Bacilli</taxon>
        <taxon>Bacillales</taxon>
        <taxon>Bacillaceae</taxon>
        <taxon>Pontibacillus</taxon>
    </lineage>
</organism>
<comment type="caution">
    <text evidence="9">The sequence shown here is derived from an EMBL/GenBank/DDBJ whole genome shotgun (WGS) entry which is preliminary data.</text>
</comment>
<reference evidence="9 10" key="1">
    <citation type="journal article" date="2015" name="Stand. Genomic Sci.">
        <title>High quality draft genome sequence of the moderately halophilic bacterium Pontibacillus yanchengensis Y32(T) and comparison among Pontibacillus genomes.</title>
        <authorList>
            <person name="Huang J."/>
            <person name="Qiao Z.X."/>
            <person name="Tang J.W."/>
            <person name="Wang G."/>
        </authorList>
    </citation>
    <scope>NUCLEOTIDE SEQUENCE [LARGE SCALE GENOMIC DNA]</scope>
    <source>
        <strain evidence="9 10">Y32</strain>
    </source>
</reference>
<evidence type="ECO:0000256" key="7">
    <source>
        <dbReference type="SAM" id="MobiDB-lite"/>
    </source>
</evidence>
<evidence type="ECO:0000256" key="5">
    <source>
        <dbReference type="PIRNR" id="PIRNR038471"/>
    </source>
</evidence>
<feature type="compositionally biased region" description="Acidic residues" evidence="7">
    <location>
        <begin position="291"/>
        <end position="300"/>
    </location>
</feature>
<evidence type="ECO:0000256" key="2">
    <source>
        <dbReference type="ARBA" id="ARBA00013855"/>
    </source>
</evidence>
<dbReference type="Gene3D" id="2.40.10.340">
    <property type="entry name" value="Rod shape-determining protein MreC, domain 1"/>
    <property type="match status" value="1"/>
</dbReference>
<evidence type="ECO:0000256" key="1">
    <source>
        <dbReference type="ARBA" id="ARBA00009369"/>
    </source>
</evidence>
<accession>A0A0A2TIJ2</accession>
<dbReference type="Gene3D" id="2.40.10.350">
    <property type="entry name" value="Rod shape-determining protein MreC, domain 2"/>
    <property type="match status" value="1"/>
</dbReference>
<sequence>MPSFFRNKRLILILISIILLVALIGFTMRDRDNLTWPEEFLQDTIGGVQTVFHTPVQFVTGMYDNIKDIRQTYEQNQMLKARVSEFKDLLIDVKELKKDNEELRKLLDKQENMSDYEEIPATVIARSPEPRWFKQLTINKGKRHGVKANMAVITGDGLVGKIQSTSAVTSKVQLLSGFDRSNVIHGVILGGEDGKDQYGLIEAPDDKQKDSLLLKKIPYEAKIEKGQTVVSSGMGGVFPKGLLIGKIEKVVIDEYGLTQTAYVEPAADLYDINHVSVVDRASYSPSLDEPPSTEEEEDSE</sequence>
<evidence type="ECO:0000256" key="4">
    <source>
        <dbReference type="ARBA" id="ARBA00032089"/>
    </source>
</evidence>
<evidence type="ECO:0000256" key="3">
    <source>
        <dbReference type="ARBA" id="ARBA00022960"/>
    </source>
</evidence>
<dbReference type="Pfam" id="PF04085">
    <property type="entry name" value="MreC"/>
    <property type="match status" value="1"/>
</dbReference>
<dbReference type="GO" id="GO:0008360">
    <property type="term" value="P:regulation of cell shape"/>
    <property type="evidence" value="ECO:0007669"/>
    <property type="project" value="UniProtKB-KW"/>
</dbReference>
<dbReference type="eggNOG" id="COG1792">
    <property type="taxonomic scope" value="Bacteria"/>
</dbReference>
<dbReference type="InterPro" id="IPR007221">
    <property type="entry name" value="MreC"/>
</dbReference>
<proteinExistence type="inferred from homology"/>
<dbReference type="GO" id="GO:0005886">
    <property type="term" value="C:plasma membrane"/>
    <property type="evidence" value="ECO:0007669"/>
    <property type="project" value="TreeGrafter"/>
</dbReference>
<evidence type="ECO:0000313" key="9">
    <source>
        <dbReference type="EMBL" id="KGP73886.1"/>
    </source>
</evidence>
<gene>
    <name evidence="9" type="ORF">N782_21290</name>
</gene>
<evidence type="ECO:0000313" key="10">
    <source>
        <dbReference type="Proteomes" id="UP000030147"/>
    </source>
</evidence>
<evidence type="ECO:0000259" key="8">
    <source>
        <dbReference type="Pfam" id="PF04085"/>
    </source>
</evidence>
<dbReference type="PIRSF" id="PIRSF038471">
    <property type="entry name" value="MreC"/>
    <property type="match status" value="1"/>
</dbReference>
<dbReference type="STRING" id="1385514.N782_21290"/>
<dbReference type="AlphaFoldDB" id="A0A0A2TIJ2"/>
<dbReference type="NCBIfam" id="TIGR00219">
    <property type="entry name" value="mreC"/>
    <property type="match status" value="1"/>
</dbReference>
<keyword evidence="3 5" id="KW-0133">Cell shape</keyword>
<dbReference type="InterPro" id="IPR042177">
    <property type="entry name" value="Cell/Rod_1"/>
</dbReference>
<feature type="domain" description="Rod shape-determining protein MreC beta-barrel core" evidence="8">
    <location>
        <begin position="123"/>
        <end position="278"/>
    </location>
</feature>
<dbReference type="PANTHER" id="PTHR34138">
    <property type="entry name" value="CELL SHAPE-DETERMINING PROTEIN MREC"/>
    <property type="match status" value="1"/>
</dbReference>
<dbReference type="EMBL" id="AVBF01000007">
    <property type="protein sequence ID" value="KGP73886.1"/>
    <property type="molecule type" value="Genomic_DNA"/>
</dbReference>
<feature type="coiled-coil region" evidence="6">
    <location>
        <begin position="86"/>
        <end position="113"/>
    </location>
</feature>
<name>A0A0A2TIJ2_9BACI</name>
<dbReference type="Proteomes" id="UP000030147">
    <property type="component" value="Unassembled WGS sequence"/>
</dbReference>
<dbReference type="PANTHER" id="PTHR34138:SF1">
    <property type="entry name" value="CELL SHAPE-DETERMINING PROTEIN MREC"/>
    <property type="match status" value="1"/>
</dbReference>
<protein>
    <recommendedName>
        <fullName evidence="2 5">Cell shape-determining protein MreC</fullName>
    </recommendedName>
    <alternativeName>
        <fullName evidence="4 5">Cell shape protein MreC</fullName>
    </alternativeName>
</protein>
<dbReference type="InterPro" id="IPR042175">
    <property type="entry name" value="Cell/Rod_MreC_2"/>
</dbReference>